<dbReference type="Pfam" id="PF02368">
    <property type="entry name" value="Big_2"/>
    <property type="match status" value="1"/>
</dbReference>
<feature type="domain" description="BIG2" evidence="1">
    <location>
        <begin position="162"/>
        <end position="242"/>
    </location>
</feature>
<dbReference type="SMART" id="SM00635">
    <property type="entry name" value="BID_2"/>
    <property type="match status" value="1"/>
</dbReference>
<dbReference type="InterPro" id="IPR008964">
    <property type="entry name" value="Invasin/intimin_cell_adhesion"/>
</dbReference>
<dbReference type="EMBL" id="AFCT01000682">
    <property type="protein sequence ID" value="EHC91214.1"/>
    <property type="molecule type" value="Genomic_DNA"/>
</dbReference>
<gene>
    <name evidence="2" type="ORF">LTSERUB_1817</name>
</gene>
<organism evidence="2 3">
    <name type="scientific">Salmonella enterica subsp. enterica serovar Rubislaw str. A4-653</name>
    <dbReference type="NCBI Taxonomy" id="913081"/>
    <lineage>
        <taxon>Bacteria</taxon>
        <taxon>Pseudomonadati</taxon>
        <taxon>Pseudomonadota</taxon>
        <taxon>Gammaproteobacteria</taxon>
        <taxon>Enterobacterales</taxon>
        <taxon>Enterobacteriaceae</taxon>
        <taxon>Salmonella</taxon>
    </lineage>
</organism>
<comment type="caution">
    <text evidence="2">The sequence shown here is derived from an EMBL/GenBank/DDBJ whole genome shotgun (WGS) entry which is preliminary data.</text>
</comment>
<dbReference type="SUPFAM" id="SSF49373">
    <property type="entry name" value="Invasin/intimin cell-adhesion fragments"/>
    <property type="match status" value="1"/>
</dbReference>
<dbReference type="Gene3D" id="2.60.40.1080">
    <property type="match status" value="1"/>
</dbReference>
<dbReference type="InterPro" id="IPR032494">
    <property type="entry name" value="Phage_TTP_N"/>
</dbReference>
<evidence type="ECO:0000313" key="2">
    <source>
        <dbReference type="EMBL" id="EHC91214.1"/>
    </source>
</evidence>
<dbReference type="AlphaFoldDB" id="G5QH84"/>
<accession>G5QH84</accession>
<sequence length="251" mass="26487">MMTAPDPLKKVKGAGTTLWLYTGNGDAYANPLNDNDWLRLAKVKDLQPGEMTADAEDDNYLDDEDADWKTTAQGQKSAGDTSITLAWKPGESGQKKLIDLFDSGDVEAWRIKYPNGTVDVFKGWISSLGKTVQSKEAITRTVKITGVGRPHMAEEGTAPPVAVSGLVVAPQTTNVSTGATVDLTYTVKPDNATDKSLRIATSDPTIATVTQADNVATVKGVKAGAVKIIGMTSDGNFTAIADITVQAAVQA</sequence>
<dbReference type="PATRIC" id="fig|913081.3.peg.1463"/>
<dbReference type="InterPro" id="IPR003343">
    <property type="entry name" value="Big_2"/>
</dbReference>
<dbReference type="Proteomes" id="UP000004903">
    <property type="component" value="Unassembled WGS sequence"/>
</dbReference>
<reference evidence="2 3" key="1">
    <citation type="journal article" date="2011" name="BMC Genomics">
        <title>Genome sequencing reveals diversification of virulence factor content and possible host adaptation in distinct subpopulations of Salmonella enterica.</title>
        <authorList>
            <person name="den Bakker H.C."/>
            <person name="Moreno Switt A.I."/>
            <person name="Govoni G."/>
            <person name="Cummings C.A."/>
            <person name="Ranieri M.L."/>
            <person name="Degoricija L."/>
            <person name="Hoelzer K."/>
            <person name="Rodriguez-Rivera L.D."/>
            <person name="Brown S."/>
            <person name="Bolchacova E."/>
            <person name="Furtado M.R."/>
            <person name="Wiedmann M."/>
        </authorList>
    </citation>
    <scope>NUCLEOTIDE SEQUENCE [LARGE SCALE GENOMIC DNA]</scope>
    <source>
        <strain evidence="2 3">A4-653</strain>
    </source>
</reference>
<proteinExistence type="predicted"/>
<name>G5QH84_SALRU</name>
<dbReference type="Gene3D" id="4.10.410.40">
    <property type="match status" value="1"/>
</dbReference>
<evidence type="ECO:0000259" key="1">
    <source>
        <dbReference type="SMART" id="SM00635"/>
    </source>
</evidence>
<evidence type="ECO:0000313" key="3">
    <source>
        <dbReference type="Proteomes" id="UP000004903"/>
    </source>
</evidence>
<protein>
    <submittedName>
        <fullName evidence="2">Phage portal protein</fullName>
    </submittedName>
</protein>
<dbReference type="Pfam" id="PF16461">
    <property type="entry name" value="Phage_TTP_12"/>
    <property type="match status" value="1"/>
</dbReference>